<keyword evidence="1" id="KW-0597">Phosphoprotein</keyword>
<organism evidence="4 5">
    <name type="scientific">Candidatus Magnetaquiglobus chichijimensis</name>
    <dbReference type="NCBI Taxonomy" id="3141448"/>
    <lineage>
        <taxon>Bacteria</taxon>
        <taxon>Pseudomonadati</taxon>
        <taxon>Pseudomonadota</taxon>
        <taxon>Magnetococcia</taxon>
        <taxon>Magnetococcales</taxon>
        <taxon>Candidatus Magnetaquicoccaceae</taxon>
        <taxon>Candidatus Magnetaquiglobus</taxon>
    </lineage>
</organism>
<evidence type="ECO:0000259" key="3">
    <source>
        <dbReference type="PROSITE" id="PS51832"/>
    </source>
</evidence>
<evidence type="ECO:0000256" key="1">
    <source>
        <dbReference type="PROSITE-ProRule" id="PRU00169"/>
    </source>
</evidence>
<evidence type="ECO:0000313" key="4">
    <source>
        <dbReference type="EMBL" id="GAB0057842.1"/>
    </source>
</evidence>
<proteinExistence type="predicted"/>
<dbReference type="SUPFAM" id="SSF52172">
    <property type="entry name" value="CheY-like"/>
    <property type="match status" value="1"/>
</dbReference>
<dbReference type="EC" id="3.1.4.-" evidence="4"/>
<reference evidence="4 5" key="2">
    <citation type="submission" date="2024-09" db="EMBL/GenBank/DDBJ databases">
        <title>Draft genome sequence of Candidatus Magnetaquicoccaceae bacterium FCR-1.</title>
        <authorList>
            <person name="Shimoshige H."/>
            <person name="Shimamura S."/>
            <person name="Taoka A."/>
            <person name="Kobayashi H."/>
            <person name="Maekawa T."/>
        </authorList>
    </citation>
    <scope>NUCLEOTIDE SEQUENCE [LARGE SCALE GENOMIC DNA]</scope>
    <source>
        <strain evidence="4 5">FCR-1</strain>
    </source>
</reference>
<keyword evidence="4" id="KW-0378">Hydrolase</keyword>
<dbReference type="SMART" id="SM00448">
    <property type="entry name" value="REC"/>
    <property type="match status" value="1"/>
</dbReference>
<dbReference type="InterPro" id="IPR001789">
    <property type="entry name" value="Sig_transdc_resp-reg_receiver"/>
</dbReference>
<feature type="domain" description="Response regulatory" evidence="2">
    <location>
        <begin position="3"/>
        <end position="117"/>
    </location>
</feature>
<accession>A0ABQ0CAB7</accession>
<feature type="modified residue" description="4-aspartylphosphate" evidence="1">
    <location>
        <position position="51"/>
    </location>
</feature>
<dbReference type="PANTHER" id="PTHR45228:SF1">
    <property type="entry name" value="CYCLIC DI-GMP PHOSPHODIESTERASE TM_0186"/>
    <property type="match status" value="1"/>
</dbReference>
<evidence type="ECO:0000259" key="2">
    <source>
        <dbReference type="PROSITE" id="PS50110"/>
    </source>
</evidence>
<keyword evidence="5" id="KW-1185">Reference proteome</keyword>
<name>A0ABQ0CAB7_9PROT</name>
<protein>
    <submittedName>
        <fullName evidence="4">Cyclic di-GMP phosphodiesterase response regulator RpfG</fullName>
        <ecNumber evidence="4">3.1.4.-</ecNumber>
    </submittedName>
</protein>
<dbReference type="EMBL" id="BAAFGK010000004">
    <property type="protein sequence ID" value="GAB0057842.1"/>
    <property type="molecule type" value="Genomic_DNA"/>
</dbReference>
<dbReference type="CDD" id="cd00077">
    <property type="entry name" value="HDc"/>
    <property type="match status" value="1"/>
</dbReference>
<gene>
    <name evidence="4" type="primary">rpfG_2</name>
    <name evidence="4" type="ORF">SIID45300_02176</name>
</gene>
<comment type="caution">
    <text evidence="4">The sequence shown here is derived from an EMBL/GenBank/DDBJ whole genome shotgun (WGS) entry which is preliminary data.</text>
</comment>
<dbReference type="SMART" id="SM00471">
    <property type="entry name" value="HDc"/>
    <property type="match status" value="1"/>
</dbReference>
<dbReference type="InterPro" id="IPR011006">
    <property type="entry name" value="CheY-like_superfamily"/>
</dbReference>
<dbReference type="Proteomes" id="UP001628193">
    <property type="component" value="Unassembled WGS sequence"/>
</dbReference>
<dbReference type="Gene3D" id="3.40.50.2300">
    <property type="match status" value="1"/>
</dbReference>
<dbReference type="Pfam" id="PF00072">
    <property type="entry name" value="Response_reg"/>
    <property type="match status" value="1"/>
</dbReference>
<dbReference type="Gene3D" id="1.10.3210.10">
    <property type="entry name" value="Hypothetical protein af1432"/>
    <property type="match status" value="1"/>
</dbReference>
<dbReference type="PROSITE" id="PS50110">
    <property type="entry name" value="RESPONSE_REGULATORY"/>
    <property type="match status" value="1"/>
</dbReference>
<reference evidence="4 5" key="1">
    <citation type="submission" date="2024-05" db="EMBL/GenBank/DDBJ databases">
        <authorList>
            <consortium name="Candidatus Magnetaquicoccaceae bacterium FCR-1 genome sequencing consortium"/>
            <person name="Shimoshige H."/>
            <person name="Shimamura S."/>
            <person name="Taoka A."/>
            <person name="Kobayashi H."/>
            <person name="Maekawa T."/>
        </authorList>
    </citation>
    <scope>NUCLEOTIDE SEQUENCE [LARGE SCALE GENOMIC DNA]</scope>
    <source>
        <strain evidence="4 5">FCR-1</strain>
    </source>
</reference>
<dbReference type="InterPro" id="IPR052020">
    <property type="entry name" value="Cyclic_di-GMP/3'3'-cGAMP_PDE"/>
</dbReference>
<sequence>MKPLVLIAAALTEIRPLARILEKQFEIAIALDGEKTLFATRQRKPDVILLDEKIRLADGGMVCTRMRDEIPESQEIPVLFLLDSGAHRSLAREQGAVDYLHKPFENEEVISRVQTFASLSQMQRAQKRYSDSLEVTVRERTRALEESRRETIYMLARAGEFNDTDTGVHIWRMSAYAQALAVAAKASQRECDLLQMAAPMHDIGKIGIPDSILKKPGKLNADEWQSMKTHTLIGRDILLESQDPLFQMGALIAHQHHERWDGQGYPQGIQGDAISVWARIVSVADVFDALTMKRPYKEEWPVEKAVEVMHKDSGSHFDPKMLELFRGILPEILRIKEAFVQR</sequence>
<dbReference type="RefSeq" id="WP_420905530.1">
    <property type="nucleotide sequence ID" value="NZ_BAAFGK010000004.1"/>
</dbReference>
<dbReference type="PROSITE" id="PS51832">
    <property type="entry name" value="HD_GYP"/>
    <property type="match status" value="1"/>
</dbReference>
<dbReference type="SUPFAM" id="SSF109604">
    <property type="entry name" value="HD-domain/PDEase-like"/>
    <property type="match status" value="1"/>
</dbReference>
<dbReference type="GO" id="GO:0016787">
    <property type="term" value="F:hydrolase activity"/>
    <property type="evidence" value="ECO:0007669"/>
    <property type="project" value="UniProtKB-KW"/>
</dbReference>
<dbReference type="InterPro" id="IPR037522">
    <property type="entry name" value="HD_GYP_dom"/>
</dbReference>
<dbReference type="PANTHER" id="PTHR45228">
    <property type="entry name" value="CYCLIC DI-GMP PHOSPHODIESTERASE TM_0186-RELATED"/>
    <property type="match status" value="1"/>
</dbReference>
<feature type="domain" description="HD-GYP" evidence="3">
    <location>
        <begin position="144"/>
        <end position="341"/>
    </location>
</feature>
<evidence type="ECO:0000313" key="5">
    <source>
        <dbReference type="Proteomes" id="UP001628193"/>
    </source>
</evidence>
<dbReference type="Pfam" id="PF13487">
    <property type="entry name" value="HD_5"/>
    <property type="match status" value="1"/>
</dbReference>
<dbReference type="InterPro" id="IPR003607">
    <property type="entry name" value="HD/PDEase_dom"/>
</dbReference>